<dbReference type="OrthoDB" id="303614at2759"/>
<dbReference type="InterPro" id="IPR003018">
    <property type="entry name" value="GAF"/>
</dbReference>
<dbReference type="PANTHER" id="PTHR43102">
    <property type="entry name" value="SLR1143 PROTEIN"/>
    <property type="match status" value="1"/>
</dbReference>
<dbReference type="Gene3D" id="3.30.450.40">
    <property type="match status" value="1"/>
</dbReference>
<evidence type="ECO:0000313" key="2">
    <source>
        <dbReference type="EMBL" id="EMR09051.1"/>
    </source>
</evidence>
<dbReference type="PANTHER" id="PTHR43102:SF2">
    <property type="entry name" value="GAF DOMAIN-CONTAINING PROTEIN"/>
    <property type="match status" value="1"/>
</dbReference>
<sequence length="709" mass="81339">MSSETLNENKERSVWNLFQKKNLRHPEIQEKGTYSSIRNADIERNPPNPVIRPLLVRPQARDEPTFLWRERKKRIIHTNASKCNILDNEANSFSTSNEYRNEEFNKWKQFILAYAQDMYNLSRPPSPPTKLRTPYFIPPRPFNETERIAALERYNILPRFDRDLDLLSFSNKSDQKSEEERLQRLVIAARNFFSTPIALISLIDENRCYFKSEIGLNMQDIDRDVTFCAHTLLSINPMVILDASKDWRFKGNPLVTDPPYFRFYAGAPIITPDGYAIGTICVIDTNARLSFTSQDQRPLSQFARMAMDEIIYISQINKKKNPFEVDFQKLSLKSYTNLPELNFVSTTNDYQAISNNKDILDDYSQKSTSEYVFRNFDQESKARSNQNFGKTTQTSLKSDEIANFKDSTFYVIPSDSRIGEKHQIMADAYKFNSLQNSPLSRIKYNKEQKSAFHSSLISENKTVSPQYFSNVLENKGYNNKNYIESTQVSLDINKKENAQILKNSELTPPSTPVNLKINFVNSKHENTISKENSTLNSQSFSSNTSHPSVFATHVIACTLGLDLVYIVQILPNNSTFLKFQKNDNELPNVYLDIVASWGLPNPPPVLDPALHLRALRSEGGLIYRNPLHLNEDCLDYKVGILVPLWRDDINESNTENSLKELLSKSSSGVVLAGFAKKERTSKGFSSDEIQYLRKFGGVLEKVLKLSNIK</sequence>
<dbReference type="STRING" id="1069680.M7NPM2"/>
<feature type="domain" description="GAF" evidence="1">
    <location>
        <begin position="179"/>
        <end position="307"/>
    </location>
</feature>
<protein>
    <recommendedName>
        <fullName evidence="1">GAF domain-containing protein</fullName>
    </recommendedName>
</protein>
<proteinExistence type="predicted"/>
<dbReference type="VEuPathDB" id="FungiDB:PNEG_02823"/>
<dbReference type="SUPFAM" id="SSF55781">
    <property type="entry name" value="GAF domain-like"/>
    <property type="match status" value="1"/>
</dbReference>
<dbReference type="Pfam" id="PF01590">
    <property type="entry name" value="GAF"/>
    <property type="match status" value="1"/>
</dbReference>
<comment type="caution">
    <text evidence="2">The sequence shown here is derived from an EMBL/GenBank/DDBJ whole genome shotgun (WGS) entry which is preliminary data.</text>
</comment>
<dbReference type="InterPro" id="IPR029016">
    <property type="entry name" value="GAF-like_dom_sf"/>
</dbReference>
<gene>
    <name evidence="2" type="ORF">PNEG_02823</name>
</gene>
<dbReference type="OMA" id="IMADAYK"/>
<dbReference type="EMBL" id="AFWA02000007">
    <property type="protein sequence ID" value="EMR09051.1"/>
    <property type="molecule type" value="Genomic_DNA"/>
</dbReference>
<keyword evidence="3" id="KW-1185">Reference proteome</keyword>
<name>M7NPM2_PNEMU</name>
<dbReference type="eggNOG" id="KOG0519">
    <property type="taxonomic scope" value="Eukaryota"/>
</dbReference>
<dbReference type="Proteomes" id="UP000011958">
    <property type="component" value="Unassembled WGS sequence"/>
</dbReference>
<dbReference type="GeneID" id="19896512"/>
<dbReference type="HOGENOM" id="CLU_418966_0_0_1"/>
<evidence type="ECO:0000259" key="1">
    <source>
        <dbReference type="Pfam" id="PF01590"/>
    </source>
</evidence>
<evidence type="ECO:0000313" key="3">
    <source>
        <dbReference type="Proteomes" id="UP000011958"/>
    </source>
</evidence>
<organism evidence="2 3">
    <name type="scientific">Pneumocystis murina (strain B123)</name>
    <name type="common">Mouse pneumocystis pneumonia agent</name>
    <name type="synonym">Pneumocystis carinii f. sp. muris</name>
    <dbReference type="NCBI Taxonomy" id="1069680"/>
    <lineage>
        <taxon>Eukaryota</taxon>
        <taxon>Fungi</taxon>
        <taxon>Dikarya</taxon>
        <taxon>Ascomycota</taxon>
        <taxon>Taphrinomycotina</taxon>
        <taxon>Pneumocystomycetes</taxon>
        <taxon>Pneumocystaceae</taxon>
        <taxon>Pneumocystis</taxon>
    </lineage>
</organism>
<reference evidence="3" key="1">
    <citation type="journal article" date="2016" name="Nat. Commun.">
        <title>Genome analysis of three Pneumocystis species reveals adaptation mechanisms to life exclusively in mammalian hosts.</title>
        <authorList>
            <person name="Ma L."/>
            <person name="Chen Z."/>
            <person name="Huang D.W."/>
            <person name="Kutty G."/>
            <person name="Ishihara M."/>
            <person name="Wang H."/>
            <person name="Abouelleil A."/>
            <person name="Bishop L."/>
            <person name="Davey E."/>
            <person name="Deng R."/>
            <person name="Deng X."/>
            <person name="Fan L."/>
            <person name="Fantoni G."/>
            <person name="Fitzgerald M."/>
            <person name="Gogineni E."/>
            <person name="Goldberg J.M."/>
            <person name="Handley G."/>
            <person name="Hu X."/>
            <person name="Huber C."/>
            <person name="Jiao X."/>
            <person name="Jones K."/>
            <person name="Levin J.Z."/>
            <person name="Liu Y."/>
            <person name="Macdonald P."/>
            <person name="Melnikov A."/>
            <person name="Raley C."/>
            <person name="Sassi M."/>
            <person name="Sherman B.T."/>
            <person name="Song X."/>
            <person name="Sykes S."/>
            <person name="Tran B."/>
            <person name="Walsh L."/>
            <person name="Xia Y."/>
            <person name="Yang J."/>
            <person name="Young S."/>
            <person name="Zeng Q."/>
            <person name="Zheng X."/>
            <person name="Stephens R."/>
            <person name="Nusbaum C."/>
            <person name="Birren B.W."/>
            <person name="Azadi P."/>
            <person name="Lempicki R.A."/>
            <person name="Cuomo C.A."/>
            <person name="Kovacs J.A."/>
        </authorList>
    </citation>
    <scope>NUCLEOTIDE SEQUENCE [LARGE SCALE GENOMIC DNA]</scope>
    <source>
        <strain evidence="3">B123</strain>
    </source>
</reference>
<accession>M7NPM2</accession>
<dbReference type="AlphaFoldDB" id="M7NPM2"/>
<dbReference type="RefSeq" id="XP_007874857.1">
    <property type="nucleotide sequence ID" value="XM_007876666.1"/>
</dbReference>